<feature type="domain" description="Porin" evidence="5">
    <location>
        <begin position="12"/>
        <end position="338"/>
    </location>
</feature>
<evidence type="ECO:0000256" key="4">
    <source>
        <dbReference type="SAM" id="SignalP"/>
    </source>
</evidence>
<dbReference type="GO" id="GO:0009279">
    <property type="term" value="C:cell outer membrane"/>
    <property type="evidence" value="ECO:0007669"/>
    <property type="project" value="UniProtKB-SubCell"/>
</dbReference>
<proteinExistence type="predicted"/>
<reference evidence="6 7" key="1">
    <citation type="submission" date="2018-11" db="EMBL/GenBank/DDBJ databases">
        <title>Genomic Encyclopedia of Type Strains, Phase IV (KMG-IV): sequencing the most valuable type-strain genomes for metagenomic binning, comparative biology and taxonomic classification.</title>
        <authorList>
            <person name="Goeker M."/>
        </authorList>
    </citation>
    <scope>NUCLEOTIDE SEQUENCE [LARGE SCALE GENOMIC DNA]</scope>
    <source>
        <strain evidence="6 7">DSM 21945</strain>
    </source>
</reference>
<organism evidence="6 7">
    <name type="scientific">Gallaecimonas pentaromativorans</name>
    <dbReference type="NCBI Taxonomy" id="584787"/>
    <lineage>
        <taxon>Bacteria</taxon>
        <taxon>Pseudomonadati</taxon>
        <taxon>Pseudomonadota</taxon>
        <taxon>Gammaproteobacteria</taxon>
        <taxon>Enterobacterales</taxon>
        <taxon>Gallaecimonadaceae</taxon>
        <taxon>Gallaecimonas</taxon>
    </lineage>
</organism>
<dbReference type="Pfam" id="PF13609">
    <property type="entry name" value="Porin_4"/>
    <property type="match status" value="1"/>
</dbReference>
<dbReference type="CDD" id="cd00342">
    <property type="entry name" value="gram_neg_porins"/>
    <property type="match status" value="1"/>
</dbReference>
<evidence type="ECO:0000313" key="7">
    <source>
        <dbReference type="Proteomes" id="UP000268033"/>
    </source>
</evidence>
<dbReference type="InterPro" id="IPR023614">
    <property type="entry name" value="Porin_dom_sf"/>
</dbReference>
<dbReference type="PANTHER" id="PTHR34501:SF2">
    <property type="entry name" value="OUTER MEMBRANE PORIN F-RELATED"/>
    <property type="match status" value="1"/>
</dbReference>
<dbReference type="RefSeq" id="WP_123422467.1">
    <property type="nucleotide sequence ID" value="NZ_JBLXEP010000020.1"/>
</dbReference>
<protein>
    <submittedName>
        <fullName evidence="6">Putative porin</fullName>
    </submittedName>
</protein>
<gene>
    <name evidence="6" type="ORF">EDC28_11164</name>
</gene>
<sequence>MNNKIAFAPLAAAVVIGGLSCAAHGQTVYKDADNTLDIYGRLQAQVGNDWERSEDSGADTHMGGRLGISMSRALSAFDDSPLEGTRVVGKYEWQVNTEKYETNTNADGTWNARYAYLGLSNKKYGDLLFGRTQNPLWQAIKITYKYMNWVPNTNSYLLTRIDNSYQFNRQDGTIQWNFSHGNHLFEAAYVMGNGNSSDKVDDGTMASYRYTYKSGDITLIPVLAYSDFNASQASIEDKNEKEHQQIIGGLDFYYGDLNIGFTANHQILTDYDNSERKFNGFDGLVAYDMGRTRLTLGYSSIQEVSVTRKKEDWRAELRYRLASQTYLSATYLSDRVKDENSYVFGLRFYF</sequence>
<dbReference type="Proteomes" id="UP000268033">
    <property type="component" value="Unassembled WGS sequence"/>
</dbReference>
<accession>A0A3N1NSZ1</accession>
<evidence type="ECO:0000256" key="2">
    <source>
        <dbReference type="ARBA" id="ARBA00022729"/>
    </source>
</evidence>
<evidence type="ECO:0000256" key="3">
    <source>
        <dbReference type="ARBA" id="ARBA00023136"/>
    </source>
</evidence>
<name>A0A3N1NSZ1_9GAMM</name>
<feature type="signal peptide" evidence="4">
    <location>
        <begin position="1"/>
        <end position="25"/>
    </location>
</feature>
<dbReference type="InterPro" id="IPR033900">
    <property type="entry name" value="Gram_neg_porin_domain"/>
</dbReference>
<keyword evidence="7" id="KW-1185">Reference proteome</keyword>
<dbReference type="EMBL" id="RJUL01000011">
    <property type="protein sequence ID" value="ROQ21962.1"/>
    <property type="molecule type" value="Genomic_DNA"/>
</dbReference>
<dbReference type="InterPro" id="IPR050298">
    <property type="entry name" value="Gram-neg_bact_OMP"/>
</dbReference>
<comment type="subcellular location">
    <subcellularLocation>
        <location evidence="1">Cell outer membrane</location>
        <topology evidence="1">Multi-pass membrane protein</topology>
    </subcellularLocation>
</comment>
<feature type="chain" id="PRO_5018164834" evidence="4">
    <location>
        <begin position="26"/>
        <end position="350"/>
    </location>
</feature>
<dbReference type="AlphaFoldDB" id="A0A3N1NSZ1"/>
<keyword evidence="3" id="KW-0472">Membrane</keyword>
<dbReference type="Gene3D" id="2.40.160.10">
    <property type="entry name" value="Porin"/>
    <property type="match status" value="1"/>
</dbReference>
<comment type="caution">
    <text evidence="6">The sequence shown here is derived from an EMBL/GenBank/DDBJ whole genome shotgun (WGS) entry which is preliminary data.</text>
</comment>
<evidence type="ECO:0000259" key="5">
    <source>
        <dbReference type="Pfam" id="PF13609"/>
    </source>
</evidence>
<evidence type="ECO:0000313" key="6">
    <source>
        <dbReference type="EMBL" id="ROQ21962.1"/>
    </source>
</evidence>
<dbReference type="PANTHER" id="PTHR34501">
    <property type="entry name" value="PROTEIN YDDL-RELATED"/>
    <property type="match status" value="1"/>
</dbReference>
<dbReference type="PROSITE" id="PS51257">
    <property type="entry name" value="PROKAR_LIPOPROTEIN"/>
    <property type="match status" value="1"/>
</dbReference>
<dbReference type="GO" id="GO:0015288">
    <property type="term" value="F:porin activity"/>
    <property type="evidence" value="ECO:0007669"/>
    <property type="project" value="InterPro"/>
</dbReference>
<evidence type="ECO:0000256" key="1">
    <source>
        <dbReference type="ARBA" id="ARBA00004571"/>
    </source>
</evidence>
<dbReference type="STRING" id="584787.GCA_001247655_03465"/>
<keyword evidence="2 4" id="KW-0732">Signal</keyword>
<dbReference type="SUPFAM" id="SSF56935">
    <property type="entry name" value="Porins"/>
    <property type="match status" value="1"/>
</dbReference>